<reference evidence="2" key="1">
    <citation type="journal article" date="2014" name="Nat. Genet.">
        <title>Genome and transcriptome of the porcine whipworm Trichuris suis.</title>
        <authorList>
            <person name="Jex A.R."/>
            <person name="Nejsum P."/>
            <person name="Schwarz E.M."/>
            <person name="Hu L."/>
            <person name="Young N.D."/>
            <person name="Hall R.S."/>
            <person name="Korhonen P.K."/>
            <person name="Liao S."/>
            <person name="Thamsborg S."/>
            <person name="Xia J."/>
            <person name="Xu P."/>
            <person name="Wang S."/>
            <person name="Scheerlinck J.P."/>
            <person name="Hofmann A."/>
            <person name="Sternberg P.W."/>
            <person name="Wang J."/>
            <person name="Gasser R.B."/>
        </authorList>
    </citation>
    <scope>NUCLEOTIDE SEQUENCE [LARGE SCALE GENOMIC DNA]</scope>
    <source>
        <strain evidence="2">DCEP-RM93F</strain>
    </source>
</reference>
<sequence>MFCHADNPQNYKSSEEAQVHQSGEQDQLVGRRVRTQLERDLCAKNDGERKTRATVTTAEMVLPLGAQMRDCAIPVSTQNSKVAWPRRLGPGSAHWTNSSKNAKLLATAQGQGKGEPSVVDTERCLLQSPDMEKLNARAKRPLNRGRHKS</sequence>
<protein>
    <submittedName>
        <fullName evidence="2">Uncharacterized protein</fullName>
    </submittedName>
</protein>
<accession>A0A085MQS3</accession>
<evidence type="ECO:0000256" key="1">
    <source>
        <dbReference type="SAM" id="MobiDB-lite"/>
    </source>
</evidence>
<dbReference type="AlphaFoldDB" id="A0A085MQS3"/>
<evidence type="ECO:0000313" key="2">
    <source>
        <dbReference type="EMBL" id="KFD59569.1"/>
    </source>
</evidence>
<feature type="region of interest" description="Disordered" evidence="1">
    <location>
        <begin position="1"/>
        <end position="29"/>
    </location>
</feature>
<gene>
    <name evidence="2" type="ORF">M514_28252</name>
</gene>
<dbReference type="EMBL" id="KL367829">
    <property type="protein sequence ID" value="KFD59569.1"/>
    <property type="molecule type" value="Genomic_DNA"/>
</dbReference>
<feature type="compositionally biased region" description="Basic residues" evidence="1">
    <location>
        <begin position="136"/>
        <end position="149"/>
    </location>
</feature>
<organism evidence="2">
    <name type="scientific">Trichuris suis</name>
    <name type="common">pig whipworm</name>
    <dbReference type="NCBI Taxonomy" id="68888"/>
    <lineage>
        <taxon>Eukaryota</taxon>
        <taxon>Metazoa</taxon>
        <taxon>Ecdysozoa</taxon>
        <taxon>Nematoda</taxon>
        <taxon>Enoplea</taxon>
        <taxon>Dorylaimia</taxon>
        <taxon>Trichinellida</taxon>
        <taxon>Trichuridae</taxon>
        <taxon>Trichuris</taxon>
    </lineage>
</organism>
<name>A0A085MQS3_9BILA</name>
<feature type="region of interest" description="Disordered" evidence="1">
    <location>
        <begin position="129"/>
        <end position="149"/>
    </location>
</feature>
<dbReference type="Proteomes" id="UP000030758">
    <property type="component" value="Unassembled WGS sequence"/>
</dbReference>
<proteinExistence type="predicted"/>